<keyword evidence="3" id="KW-0808">Transferase</keyword>
<accession>A0A815N5W7</accession>
<comment type="caution">
    <text evidence="6">The sequence shown here is derived from an EMBL/GenBank/DDBJ whole genome shotgun (WGS) entry which is preliminary data.</text>
</comment>
<organism evidence="6 7">
    <name type="scientific">Rotaria sordida</name>
    <dbReference type="NCBI Taxonomy" id="392033"/>
    <lineage>
        <taxon>Eukaryota</taxon>
        <taxon>Metazoa</taxon>
        <taxon>Spiralia</taxon>
        <taxon>Gnathifera</taxon>
        <taxon>Rotifera</taxon>
        <taxon>Eurotatoria</taxon>
        <taxon>Bdelloidea</taxon>
        <taxon>Philodinida</taxon>
        <taxon>Philodinidae</taxon>
        <taxon>Rotaria</taxon>
    </lineage>
</organism>
<evidence type="ECO:0000256" key="4">
    <source>
        <dbReference type="ARBA" id="ARBA00022695"/>
    </source>
</evidence>
<dbReference type="InterPro" id="IPR044893">
    <property type="entry name" value="RNA_pol_Rpb1_clamp_domain"/>
</dbReference>
<dbReference type="AlphaFoldDB" id="A0A815N5W7"/>
<keyword evidence="4" id="KW-0548">Nucleotidyltransferase</keyword>
<evidence type="ECO:0000256" key="5">
    <source>
        <dbReference type="ARBA" id="ARBA00023163"/>
    </source>
</evidence>
<dbReference type="Proteomes" id="UP000663882">
    <property type="component" value="Unassembled WGS sequence"/>
</dbReference>
<keyword evidence="2" id="KW-0240">DNA-directed RNA polymerase</keyword>
<gene>
    <name evidence="6" type="ORF">RFH988_LOCUS35806</name>
</gene>
<proteinExistence type="predicted"/>
<evidence type="ECO:0000256" key="2">
    <source>
        <dbReference type="ARBA" id="ARBA00022478"/>
    </source>
</evidence>
<name>A0A815N5W7_9BILA</name>
<evidence type="ECO:0000313" key="6">
    <source>
        <dbReference type="EMBL" id="CAF1427582.1"/>
    </source>
</evidence>
<reference evidence="6" key="1">
    <citation type="submission" date="2021-02" db="EMBL/GenBank/DDBJ databases">
        <authorList>
            <person name="Nowell W R."/>
        </authorList>
    </citation>
    <scope>NUCLEOTIDE SEQUENCE</scope>
</reference>
<dbReference type="SUPFAM" id="SSF64484">
    <property type="entry name" value="beta and beta-prime subunits of DNA dependent RNA-polymerase"/>
    <property type="match status" value="1"/>
</dbReference>
<evidence type="ECO:0000256" key="3">
    <source>
        <dbReference type="ARBA" id="ARBA00022679"/>
    </source>
</evidence>
<evidence type="ECO:0000313" key="7">
    <source>
        <dbReference type="Proteomes" id="UP000663882"/>
    </source>
</evidence>
<dbReference type="EMBL" id="CAJNOO010005685">
    <property type="protein sequence ID" value="CAF1427582.1"/>
    <property type="molecule type" value="Genomic_DNA"/>
</dbReference>
<evidence type="ECO:0000256" key="1">
    <source>
        <dbReference type="ARBA" id="ARBA00012418"/>
    </source>
</evidence>
<dbReference type="GO" id="GO:0000428">
    <property type="term" value="C:DNA-directed RNA polymerase complex"/>
    <property type="evidence" value="ECO:0007669"/>
    <property type="project" value="UniProtKB-KW"/>
</dbReference>
<protein>
    <recommendedName>
        <fullName evidence="1">DNA-directed RNA polymerase</fullName>
        <ecNumber evidence="1">2.7.7.6</ecNumber>
    </recommendedName>
</protein>
<dbReference type="Gene3D" id="4.10.860.120">
    <property type="entry name" value="RNA polymerase II, clamp domain"/>
    <property type="match status" value="1"/>
</dbReference>
<dbReference type="GO" id="GO:0003899">
    <property type="term" value="F:DNA-directed RNA polymerase activity"/>
    <property type="evidence" value="ECO:0007669"/>
    <property type="project" value="UniProtKB-EC"/>
</dbReference>
<keyword evidence="5" id="KW-0804">Transcription</keyword>
<dbReference type="EC" id="2.7.7.6" evidence="1"/>
<sequence length="215" mass="24665">METINYYPSDTTIDSLLFSNYISEEIRCLSVKEFTSSQAIDRLGALVSDSPYDLALGPFDKKMIVVLLVIKGFVACPGHFRHISLVLRVYNPVFLSSILLIQTKKNININDESIDNVDDQEEMLTKIMFSQMYLTPLDVLKHLEKIWINEREVLASYLPTLRSSNHSIMIVHNNLISSFFFEVSPVLPSKFYLNRSSSLINTLRSTTNEEKFDKL</sequence>